<feature type="compositionally biased region" description="Basic and acidic residues" evidence="5">
    <location>
        <begin position="2272"/>
        <end position="2282"/>
    </location>
</feature>
<protein>
    <submittedName>
        <fullName evidence="9">Uncharacterized protein</fullName>
    </submittedName>
</protein>
<comment type="similarity">
    <text evidence="1">Belongs to the VPS13 family.</text>
</comment>
<evidence type="ECO:0000259" key="6">
    <source>
        <dbReference type="Pfam" id="PF12624"/>
    </source>
</evidence>
<evidence type="ECO:0000259" key="8">
    <source>
        <dbReference type="Pfam" id="PF25037"/>
    </source>
</evidence>
<evidence type="ECO:0000313" key="10">
    <source>
        <dbReference type="Proteomes" id="UP001295684"/>
    </source>
</evidence>
<feature type="region of interest" description="Disordered" evidence="5">
    <location>
        <begin position="1550"/>
        <end position="1589"/>
    </location>
</feature>
<evidence type="ECO:0000259" key="7">
    <source>
        <dbReference type="Pfam" id="PF25036"/>
    </source>
</evidence>
<feature type="domain" description="Chorein N-terminal" evidence="6">
    <location>
        <begin position="1"/>
        <end position="324"/>
    </location>
</feature>
<feature type="region of interest" description="Disordered" evidence="5">
    <location>
        <begin position="2248"/>
        <end position="2283"/>
    </location>
</feature>
<dbReference type="InterPro" id="IPR026847">
    <property type="entry name" value="VPS13"/>
</dbReference>
<evidence type="ECO:0000256" key="4">
    <source>
        <dbReference type="SAM" id="Coils"/>
    </source>
</evidence>
<dbReference type="InterPro" id="IPR009543">
    <property type="entry name" value="VPS13_VAB"/>
</dbReference>
<accession>A0AAD1U404</accession>
<gene>
    <name evidence="9" type="ORF">ECRASSUSDP1_LOCUS1080</name>
</gene>
<evidence type="ECO:0000256" key="1">
    <source>
        <dbReference type="ARBA" id="ARBA00006545"/>
    </source>
</evidence>
<keyword evidence="2" id="KW-0813">Transport</keyword>
<dbReference type="InterPro" id="IPR026854">
    <property type="entry name" value="VPS13_N"/>
</dbReference>
<feature type="region of interest" description="Disordered" evidence="5">
    <location>
        <begin position="816"/>
        <end position="898"/>
    </location>
</feature>
<feature type="domain" description="Intermembrane lipid transfer protein VPS13-like C-terminal" evidence="8">
    <location>
        <begin position="2939"/>
        <end position="3015"/>
    </location>
</feature>
<dbReference type="PANTHER" id="PTHR16166">
    <property type="entry name" value="VACUOLAR PROTEIN SORTING-ASSOCIATED PROTEIN VPS13"/>
    <property type="match status" value="1"/>
</dbReference>
<dbReference type="Pfam" id="PF12624">
    <property type="entry name" value="VPS13_N"/>
    <property type="match status" value="1"/>
</dbReference>
<keyword evidence="3" id="KW-0445">Lipid transport</keyword>
<dbReference type="Pfam" id="PF25037">
    <property type="entry name" value="VPS13_C"/>
    <property type="match status" value="1"/>
</dbReference>
<dbReference type="Pfam" id="PF25036">
    <property type="entry name" value="VPS13_VAB"/>
    <property type="match status" value="1"/>
</dbReference>
<feature type="domain" description="Vacuolar protein sorting-associated protein 13 VPS13 adaptor binding" evidence="7">
    <location>
        <begin position="1675"/>
        <end position="2249"/>
    </location>
</feature>
<dbReference type="PANTHER" id="PTHR16166:SF93">
    <property type="entry name" value="INTERMEMBRANE LIPID TRANSFER PROTEIN VPS13"/>
    <property type="match status" value="1"/>
</dbReference>
<evidence type="ECO:0000256" key="3">
    <source>
        <dbReference type="ARBA" id="ARBA00023055"/>
    </source>
</evidence>
<feature type="compositionally biased region" description="Basic and acidic residues" evidence="5">
    <location>
        <begin position="2250"/>
        <end position="2265"/>
    </location>
</feature>
<dbReference type="EMBL" id="CAMPGE010001019">
    <property type="protein sequence ID" value="CAI2359786.1"/>
    <property type="molecule type" value="Genomic_DNA"/>
</dbReference>
<feature type="compositionally biased region" description="Basic residues" evidence="5">
    <location>
        <begin position="1575"/>
        <end position="1586"/>
    </location>
</feature>
<dbReference type="GO" id="GO:0045053">
    <property type="term" value="P:protein retention in Golgi apparatus"/>
    <property type="evidence" value="ECO:0007669"/>
    <property type="project" value="TreeGrafter"/>
</dbReference>
<dbReference type="GO" id="GO:0006623">
    <property type="term" value="P:protein targeting to vacuole"/>
    <property type="evidence" value="ECO:0007669"/>
    <property type="project" value="TreeGrafter"/>
</dbReference>
<evidence type="ECO:0000256" key="5">
    <source>
        <dbReference type="SAM" id="MobiDB-lite"/>
    </source>
</evidence>
<organism evidence="9 10">
    <name type="scientific">Euplotes crassus</name>
    <dbReference type="NCBI Taxonomy" id="5936"/>
    <lineage>
        <taxon>Eukaryota</taxon>
        <taxon>Sar</taxon>
        <taxon>Alveolata</taxon>
        <taxon>Ciliophora</taxon>
        <taxon>Intramacronucleata</taxon>
        <taxon>Spirotrichea</taxon>
        <taxon>Hypotrichia</taxon>
        <taxon>Euplotida</taxon>
        <taxon>Euplotidae</taxon>
        <taxon>Moneuplotes</taxon>
    </lineage>
</organism>
<proteinExistence type="inferred from homology"/>
<feature type="compositionally biased region" description="Acidic residues" evidence="5">
    <location>
        <begin position="859"/>
        <end position="881"/>
    </location>
</feature>
<evidence type="ECO:0000313" key="9">
    <source>
        <dbReference type="EMBL" id="CAI2359786.1"/>
    </source>
</evidence>
<keyword evidence="4" id="KW-0175">Coiled coil</keyword>
<dbReference type="InterPro" id="IPR056748">
    <property type="entry name" value="VPS13-like_C"/>
</dbReference>
<reference evidence="9" key="1">
    <citation type="submission" date="2023-07" db="EMBL/GenBank/DDBJ databases">
        <authorList>
            <consortium name="AG Swart"/>
            <person name="Singh M."/>
            <person name="Singh A."/>
            <person name="Seah K."/>
            <person name="Emmerich C."/>
        </authorList>
    </citation>
    <scope>NUCLEOTIDE SEQUENCE</scope>
    <source>
        <strain evidence="9">DP1</strain>
    </source>
</reference>
<feature type="region of interest" description="Disordered" evidence="5">
    <location>
        <begin position="1945"/>
        <end position="1964"/>
    </location>
</feature>
<feature type="compositionally biased region" description="Basic and acidic residues" evidence="5">
    <location>
        <begin position="1556"/>
        <end position="1565"/>
    </location>
</feature>
<name>A0AAD1U404_EUPCR</name>
<dbReference type="GO" id="GO:0006869">
    <property type="term" value="P:lipid transport"/>
    <property type="evidence" value="ECO:0007669"/>
    <property type="project" value="UniProtKB-KW"/>
</dbReference>
<feature type="coiled-coil region" evidence="4">
    <location>
        <begin position="1163"/>
        <end position="1194"/>
    </location>
</feature>
<keyword evidence="10" id="KW-1185">Reference proteome</keyword>
<evidence type="ECO:0000256" key="2">
    <source>
        <dbReference type="ARBA" id="ARBA00022448"/>
    </source>
</evidence>
<comment type="caution">
    <text evidence="9">The sequence shown here is derived from an EMBL/GenBank/DDBJ whole genome shotgun (WGS) entry which is preliminary data.</text>
</comment>
<sequence length="3091" mass="355544">MFEGLITNVLNRVLGDFIEGIKADQLNISLLSGDVELKNLSIKPTILDSMPLPFKIRYGKVGRLFVDIPVTSLLSSPLKIEISDIFMLINPKEVEEWNEEVIKNAFVAGVQSQLQGLEDTFKAQLEIQNAEPGMAGNMINKIIDNIQIDIKNICFRLEDSTSNKKVPYALGIHLEALQLYTCNERWERDFVSGEDISLKMAKITNFELYLNFSKPGQEDEDGVSFGEFEEDMNLSEVVQDQLNQHDRNRNLIEKFCIEARIRLNKNPKKNNKPMVDINLVIGGKFMEGRNELVDSEEGIGFFKLQKQQMNCILKYLDYSTNYTKFQTGVQKNLLSNKFSREESQEYMKIYEEYKMLSGDNKSAGEKKKAAKLRERLKDIEVDYAYETIAAIRQISINKYNLEFRKEQERESMHLKIKQFENERAEGYLSNFWGGKSEEEKLKDEQEIEQFKDKLNKEFDGKFKNEEEKIDEKMDSLLENEPIFDQEALKNMPNEWTQFLANIVIPKLRIVLLDEDSTLELEKSIMEIQMSGMKTKAQIGQDWQEIDLSSGKLNIIDNVTGSDIYQFMIETVFPGNQPTDGKDSFLLHFENNPRYEDGEMKIKLYTKAHQYIFANMCLIKELQEFFAGGDSPEEQVDLSYYTDRAKIKALEYMNAGADYLEESQQDIEYVHKGIDVDIELFAPVLVVPESITDLRNKKTLVLNLGYLRMTSDIRPYHKEVDYLVVNRGEELFDKYDLKISGLQLSMIEELVDYKRWQDAPNKIDIINDITINMNINRSIEPNHPNFPTMEVFCKIMKIDIFASDYVLANLTKIQGALSPPPAQKVEEVVSPDTHPPKAKKKEKPGASLLRKLVRNIEEESKNDDDEEDNEGEENIENEENDNINETRSISAKSKTEVDENPENKILKIDRNMKSKVDQRILIIFDKMTITLGEVVPLNVAHSSKYEGVIDVLRSDIPHVNILEMAFEGLEVEYNTGKQQALNLVMNRFYVKDLQKIRKIEDGIEQEAAPLIPECYQMVLSNPEIEKEFDDEASFYTMNSANLKTEDFKSLKADEESIIDMDQNVNSLAQLKVAVRMFGPCTDVDFLFSNLRLIVTLPILERLSKFQNKMNKLKEENTQDFETKTQILQMIEESDSEESEDDFEVEKDTKLKRAAMYLIDQEKKKQEETQEEKGYLERLKEERNRYLMKGKKLKIKILNQINKMSARGKLCNFDIWVPLDSLDKHSRVLSLELSSHVGYRASTFTRHKINEITSEMIESKLIRNQQDANVVVTQLCISMINRHLLEIQGELTQEKILLPTRIDLSYDKFLHTLKETDITNIEIVIEPIDLKVGFREIDNFKKLGEVMGEFSARISSPQEEEQKVYPQEGQEGIEAFKETQQIGIDKKEITEAIEEEVKATKRKIAIKDRRIKEFIKMKVKLISESINLALMDDTGSYEYPLVNFSINKILATVNQESGEDDAVNFILKKMGISKFPAMKVDAALLFEANYYNLDSGSYEPLIEPWTFNAMILQKTSTAPQEIKLSSDEMLNLNLTYGMALAVKRIQTKISQNTEQWEDEKKAEETKQKSKTLTGRRSLSKGKSTKRKTRVGEEDDEVAGFYFENHLGLGMRITLENHDSWNFQGIELTNEDEEVSVIQFQDWEDPGERNFRTLKEINTLNKTIKKKQNDGKLVESYAENIIRVDAFIDGFEPITGIPIEIAGRRSYELEFKHETEKQRKKNKYEFSITVNVSTEGIRKVVSFESQLTIVNKTEFDMEIAQVFTDAINKDETEISKQLIEEAVAAMRGEAKMGGQKLTRFDDIVPFDPVFAGSNFKVPLTWFIDEISIFYKCERGGNETYRRIMPNLKKLLLQKEDEDKAYEDLPKYHLLKQENIHNTFIALDVVCNKCRPTAMDRPPHYELTLLPPICLNNMTFSDITVYRDIDDKLMHVIKPGSYGYLYTGVEQDMRERDSSEEDEKIREREEMARDAKKQEDLYKGEVSLNQYKFKFLDDGNMVYASTPDYFYSNKKDYKFYPEDLDGNESQKEEEEPVTLTFEIIKFNTFIYTPYVIINKTDIPMKFGEKGGKKKCKMIAPHSNEFFNPLSSKKKKFSVCVENYEWAKEFDITTMGMSGEVSLKRQKEFDLDNNIVQKYNSNNLSFGVLISSLSSPYGKTTAVKFVPRYIFVNHCSKPLVLAQDNDRSLKQFYLNPEEEFCYNFENRGDKDNFIKIREAVGGDNLIDTFADYHEIEPTDWSSRFSIDDFEDFQISLKSHQREPEEEKKEVKFDEGQEGQEDTEKSEKKEPQWYEPSEINEFRRFVRVIITTKDEATLFVMLCDPNMPEYRINNFSGRTVKVYQDGIDHRAIMRTCSKATVIKDKVNGGTTIETYPIPFVWDDQTVNEKKIILEIDGQRKEYDLDEIKEKKDFVVKKKKYYIELISTGFFRELEIRDRVSSKNKAIKSKDLLKSLMVAPRNRTGMKANLDLRGLGISFVDKEPKEVLYISIFRIIAKIERETVNKGRGVIETSEEYDFMIYHFQIDNMVTTENSILFSPEEILDKEKILNDEEYTPFVQIKISYTNNESSKVSRKKIDALQVMIQKMKLEVETGALNVIINTVTEITGVFGDTSTEYLSAQTKGVEEKNALEGDKEIKKLGDAKSEGYATEKDDFIFKKEEVCLELSTTSPEAPELSSINTDKLYFNLIHLGAIKINISLKFEKRALNFDLNKGFGVLTILYTVATTIATVSDAPLSFSELVITNIFQSQSALISSLTKNYTRQGIFQFYKLIGSSDLLGNPVGFVDKLGSGVFEFFNEPRKGLIKGPKEFVGGVGKGVTSLVTGVVSASFDSVSKISGSLYNVAKNVTGQEAMLQKKSENALEGVADGVTGAGKELIGGVTGVFTKPFQGAKKEGVTGFAKGVGKGVLGLVVSPFTAVLRAGHSVTQGVTNTAIRIKKGKLPQYGRFRHPRYINARNILEPYDEDFAEVNQILIKIENGKYSKHSIRYFADFPIFNKKSKRSDDEATMILTEQTLLVCLDTKKMLYHTPLSDIKDINVYEGSHDSSDPQKILYHLYVYSKKNYVFETVNYSLIDRTYSILSKEAKNSQKIKEQKKKKMKK</sequence>
<dbReference type="Proteomes" id="UP001295684">
    <property type="component" value="Unassembled WGS sequence"/>
</dbReference>